<dbReference type="InterPro" id="IPR006036">
    <property type="entry name" value="K_uptake_TrkA"/>
</dbReference>
<dbReference type="PROSITE" id="PS51202">
    <property type="entry name" value="RCK_C"/>
    <property type="match status" value="1"/>
</dbReference>
<dbReference type="InterPro" id="IPR050721">
    <property type="entry name" value="Trk_Ktr_HKT_K-transport"/>
</dbReference>
<name>J1L565_9EURY</name>
<dbReference type="GO" id="GO:0005886">
    <property type="term" value="C:plasma membrane"/>
    <property type="evidence" value="ECO:0007669"/>
    <property type="project" value="InterPro"/>
</dbReference>
<dbReference type="EMBL" id="CM001555">
    <property type="protein sequence ID" value="EJG07900.1"/>
    <property type="molecule type" value="Genomic_DNA"/>
</dbReference>
<dbReference type="InterPro" id="IPR003148">
    <property type="entry name" value="RCK_N"/>
</dbReference>
<dbReference type="PANTHER" id="PTHR43833:SF5">
    <property type="entry name" value="TRK SYSTEM POTASSIUM UPTAKE PROTEIN TRKA"/>
    <property type="match status" value="1"/>
</dbReference>
<feature type="domain" description="RCK C-terminal" evidence="9">
    <location>
        <begin position="147"/>
        <end position="229"/>
    </location>
</feature>
<dbReference type="PRINTS" id="PR00335">
    <property type="entry name" value="KUPTAKETRKA"/>
</dbReference>
<evidence type="ECO:0000259" key="8">
    <source>
        <dbReference type="PROSITE" id="PS51201"/>
    </source>
</evidence>
<dbReference type="Pfam" id="PF02254">
    <property type="entry name" value="TrkA_N"/>
    <property type="match status" value="1"/>
</dbReference>
<keyword evidence="6" id="KW-0406">Ion transport</keyword>
<dbReference type="PANTHER" id="PTHR43833">
    <property type="entry name" value="POTASSIUM CHANNEL PROTEIN 2-RELATED-RELATED"/>
    <property type="match status" value="1"/>
</dbReference>
<keyword evidence="11" id="KW-1185">Reference proteome</keyword>
<keyword evidence="3" id="KW-0633">Potassium transport</keyword>
<keyword evidence="7" id="KW-1133">Transmembrane helix</keyword>
<dbReference type="PROSITE" id="PS51201">
    <property type="entry name" value="RCK_N"/>
    <property type="match status" value="1"/>
</dbReference>
<keyword evidence="7" id="KW-0812">Transmembrane</keyword>
<comment type="function">
    <text evidence="1">Part of a potassium transport system.</text>
</comment>
<protein>
    <submittedName>
        <fullName evidence="10">TrkA-N domain protein</fullName>
    </submittedName>
</protein>
<dbReference type="SUPFAM" id="SSF51735">
    <property type="entry name" value="NAD(P)-binding Rossmann-fold domains"/>
    <property type="match status" value="1"/>
</dbReference>
<dbReference type="Proteomes" id="UP000005095">
    <property type="component" value="Chromosome"/>
</dbReference>
<organism evidence="10 11">
    <name type="scientific">Methanofollis liminatans DSM 4140</name>
    <dbReference type="NCBI Taxonomy" id="28892"/>
    <lineage>
        <taxon>Archaea</taxon>
        <taxon>Methanobacteriati</taxon>
        <taxon>Methanobacteriota</taxon>
        <taxon>Stenosarchaea group</taxon>
        <taxon>Methanomicrobia</taxon>
        <taxon>Methanomicrobiales</taxon>
        <taxon>Methanomicrobiaceae</taxon>
        <taxon>Methanofollis</taxon>
    </lineage>
</organism>
<dbReference type="STRING" id="28892.Metli_1956"/>
<dbReference type="GO" id="GO:0015079">
    <property type="term" value="F:potassium ion transmembrane transporter activity"/>
    <property type="evidence" value="ECO:0007669"/>
    <property type="project" value="InterPro"/>
</dbReference>
<evidence type="ECO:0000256" key="2">
    <source>
        <dbReference type="ARBA" id="ARBA00022448"/>
    </source>
</evidence>
<evidence type="ECO:0000256" key="3">
    <source>
        <dbReference type="ARBA" id="ARBA00022538"/>
    </source>
</evidence>
<evidence type="ECO:0000313" key="10">
    <source>
        <dbReference type="EMBL" id="EJG07900.1"/>
    </source>
</evidence>
<evidence type="ECO:0000313" key="11">
    <source>
        <dbReference type="Proteomes" id="UP000005095"/>
    </source>
</evidence>
<sequence length="236" mass="26135">MHKIFQAWGGKLVWMYIIIVGLGGIGRNLAAISAEHGDSVVVIDQDESKCNDILDHYDVLAITGDSTDSSVLDDAGIDRAQSLVATTSDDAVNLMTCWLAKRYNVTNVVSIVNQKQHSAFFKEVGVKISENPDELVATRLYYWAENPNLQQLASIPGGTIFEFVAEDGAPFIDHEIRELEVKNFVFIAIRRAGGELIIPSGNVRIRPGDTITVFTKKEAERECLDILNRQLKKAED</sequence>
<evidence type="ECO:0000256" key="5">
    <source>
        <dbReference type="ARBA" id="ARBA00023027"/>
    </source>
</evidence>
<feature type="domain" description="RCK N-terminal" evidence="8">
    <location>
        <begin position="14"/>
        <end position="136"/>
    </location>
</feature>
<evidence type="ECO:0000256" key="4">
    <source>
        <dbReference type="ARBA" id="ARBA00022958"/>
    </source>
</evidence>
<evidence type="ECO:0000259" key="9">
    <source>
        <dbReference type="PROSITE" id="PS51202"/>
    </source>
</evidence>
<dbReference type="InterPro" id="IPR006037">
    <property type="entry name" value="RCK_C"/>
</dbReference>
<proteinExistence type="predicted"/>
<keyword evidence="7" id="KW-0472">Membrane</keyword>
<gene>
    <name evidence="10" type="ORF">Metli_1956</name>
</gene>
<dbReference type="Gene3D" id="3.40.50.720">
    <property type="entry name" value="NAD(P)-binding Rossmann-like Domain"/>
    <property type="match status" value="1"/>
</dbReference>
<reference evidence="10 11" key="1">
    <citation type="submission" date="2011-08" db="EMBL/GenBank/DDBJ databases">
        <title>The complete genome of Methanofollis liminatans DSM 4140.</title>
        <authorList>
            <consortium name="US DOE Joint Genome Institute (JGI-PGF)"/>
            <person name="Lucas S."/>
            <person name="Han J."/>
            <person name="Lapidus A."/>
            <person name="Bruce D."/>
            <person name="Goodwin L."/>
            <person name="Pitluck S."/>
            <person name="Peters L."/>
            <person name="Kyrpides N."/>
            <person name="Mavromatis K."/>
            <person name="Ivanova N."/>
            <person name="Mikhailova N."/>
            <person name="Lu M."/>
            <person name="Detter J.C."/>
            <person name="Tapia R."/>
            <person name="Han C."/>
            <person name="Land M."/>
            <person name="Hauser L."/>
            <person name="Markowitz V."/>
            <person name="Cheng J.-F."/>
            <person name="Hugenholtz P."/>
            <person name="Woyke T."/>
            <person name="Wu D."/>
            <person name="Spring S."/>
            <person name="Schuler E."/>
            <person name="Brambilla E."/>
            <person name="Klenk H.-P."/>
            <person name="Eisen J.A."/>
        </authorList>
    </citation>
    <scope>NUCLEOTIDE SEQUENCE [LARGE SCALE GENOMIC DNA]</scope>
    <source>
        <strain evidence="10 11">DSM 4140</strain>
    </source>
</reference>
<dbReference type="Pfam" id="PF02080">
    <property type="entry name" value="TrkA_C"/>
    <property type="match status" value="1"/>
</dbReference>
<dbReference type="InterPro" id="IPR036721">
    <property type="entry name" value="RCK_C_sf"/>
</dbReference>
<keyword evidence="4" id="KW-0630">Potassium</keyword>
<evidence type="ECO:0000256" key="7">
    <source>
        <dbReference type="SAM" id="Phobius"/>
    </source>
</evidence>
<keyword evidence="2" id="KW-0813">Transport</keyword>
<accession>J1L565</accession>
<dbReference type="Gene3D" id="3.30.70.1450">
    <property type="entry name" value="Regulator of K+ conductance, C-terminal domain"/>
    <property type="match status" value="1"/>
</dbReference>
<evidence type="ECO:0000256" key="1">
    <source>
        <dbReference type="ARBA" id="ARBA00003660"/>
    </source>
</evidence>
<dbReference type="InterPro" id="IPR036291">
    <property type="entry name" value="NAD(P)-bd_dom_sf"/>
</dbReference>
<evidence type="ECO:0000256" key="6">
    <source>
        <dbReference type="ARBA" id="ARBA00023065"/>
    </source>
</evidence>
<dbReference type="HOGENOM" id="CLU_046525_2_3_2"/>
<dbReference type="AlphaFoldDB" id="J1L565"/>
<keyword evidence="5" id="KW-0520">NAD</keyword>
<feature type="transmembrane region" description="Helical" evidence="7">
    <location>
        <begin position="12"/>
        <end position="30"/>
    </location>
</feature>
<dbReference type="SUPFAM" id="SSF116726">
    <property type="entry name" value="TrkA C-terminal domain-like"/>
    <property type="match status" value="1"/>
</dbReference>